<name>A0A7Z1AZ43_9PSEU</name>
<organism evidence="1 2">
    <name type="scientific">Actinophytocola xinjiangensis</name>
    <dbReference type="NCBI Taxonomy" id="485602"/>
    <lineage>
        <taxon>Bacteria</taxon>
        <taxon>Bacillati</taxon>
        <taxon>Actinomycetota</taxon>
        <taxon>Actinomycetes</taxon>
        <taxon>Pseudonocardiales</taxon>
        <taxon>Pseudonocardiaceae</taxon>
    </lineage>
</organism>
<sequence length="161" mass="17451">MTATRHRAGVVGVGYEGRDAEQFVHELLTAGVGVVVDVRLTPISRKRGFSKRALAENLEAAGIRYEHLRALGNPKDNRAGFAGEDDERRAALDRYSALLADADAVAALDRVAELAVSDRVAVLCFEAHDHRCHRQLVLSHVDEQLSVIGTTSASGSTRRAH</sequence>
<evidence type="ECO:0008006" key="3">
    <source>
        <dbReference type="Google" id="ProtNLM"/>
    </source>
</evidence>
<accession>A0A7Z1AZ43</accession>
<gene>
    <name evidence="1" type="ORF">BLA60_16900</name>
</gene>
<dbReference type="Pfam" id="PF04343">
    <property type="entry name" value="DUF488"/>
    <property type="match status" value="1"/>
</dbReference>
<dbReference type="AlphaFoldDB" id="A0A7Z1AZ43"/>
<evidence type="ECO:0000313" key="1">
    <source>
        <dbReference type="EMBL" id="OLF10129.1"/>
    </source>
</evidence>
<dbReference type="InterPro" id="IPR007438">
    <property type="entry name" value="DUF488"/>
</dbReference>
<dbReference type="EMBL" id="MSIF01000007">
    <property type="protein sequence ID" value="OLF10129.1"/>
    <property type="molecule type" value="Genomic_DNA"/>
</dbReference>
<dbReference type="InterPro" id="IPR014519">
    <property type="entry name" value="UCP024492"/>
</dbReference>
<dbReference type="PIRSF" id="PIRSF024492">
    <property type="entry name" value="UCP024492"/>
    <property type="match status" value="1"/>
</dbReference>
<dbReference type="OrthoDB" id="9789109at2"/>
<dbReference type="PANTHER" id="PTHR39337:SF1">
    <property type="entry name" value="BLR5642 PROTEIN"/>
    <property type="match status" value="1"/>
</dbReference>
<evidence type="ECO:0000313" key="2">
    <source>
        <dbReference type="Proteomes" id="UP000185696"/>
    </source>
</evidence>
<dbReference type="Proteomes" id="UP000185696">
    <property type="component" value="Unassembled WGS sequence"/>
</dbReference>
<proteinExistence type="predicted"/>
<dbReference type="PANTHER" id="PTHR39337">
    <property type="entry name" value="BLR5642 PROTEIN"/>
    <property type="match status" value="1"/>
</dbReference>
<comment type="caution">
    <text evidence="1">The sequence shown here is derived from an EMBL/GenBank/DDBJ whole genome shotgun (WGS) entry which is preliminary data.</text>
</comment>
<keyword evidence="2" id="KW-1185">Reference proteome</keyword>
<reference evidence="1 2" key="1">
    <citation type="submission" date="2016-12" db="EMBL/GenBank/DDBJ databases">
        <title>The draft genome sequence of Actinophytocola xinjiangensis.</title>
        <authorList>
            <person name="Wang W."/>
            <person name="Yuan L."/>
        </authorList>
    </citation>
    <scope>NUCLEOTIDE SEQUENCE [LARGE SCALE GENOMIC DNA]</scope>
    <source>
        <strain evidence="1 2">CGMCC 4.4663</strain>
    </source>
</reference>
<protein>
    <recommendedName>
        <fullName evidence="3">DUF488 domain-containing protein</fullName>
    </recommendedName>
</protein>